<sequence>MAGDEDSTRDRNPSFQSSQSWPNDDNPFIAFRRFADEQIASMLQSVTGLPSMVSTPPPDHWSIFTDDGYCKDAHIRQRQSGDEKEGDYVSTAETGASPESNDYPPSRPRWPESDDPWQTHRTRKSGRPRDHFDIDLFSDSFLDRFWFDDHFSSRFFHPYNRPLFSSMVNDESPAWPVTYLMFNPYSPLHLERQAQYRSSRERGVISSLVSTLNLSPEHDPTEPQWREAFEDLLRLENGKRMLDRDSTDVSKKESGKDWLQGLVKRGSLGDRWKYNSGTEGRPWSTIITFDNSKNLEGDRNLPGEESDDNTKAEFNWGDTEPESVTELDMYDRFLADIEAREREFFKGAHESPLLRLIFEDRHRVPDNKTSAQEGNQTPISETETRSTANTSSGETTTMVTEQKPYFISTKTTTERIRLPDGSIQTKTVKTQRFADGREETNESVEVVNPPQVNRDSGSPEGSASDQNPSGWFWKGD</sequence>
<feature type="region of interest" description="Disordered" evidence="1">
    <location>
        <begin position="1"/>
        <end position="28"/>
    </location>
</feature>
<name>A0A5N6ZEH7_9EURO</name>
<feature type="compositionally biased region" description="Basic and acidic residues" evidence="1">
    <location>
        <begin position="1"/>
        <end position="12"/>
    </location>
</feature>
<evidence type="ECO:0000313" key="2">
    <source>
        <dbReference type="EMBL" id="KAE8355768.1"/>
    </source>
</evidence>
<evidence type="ECO:0000256" key="1">
    <source>
        <dbReference type="SAM" id="MobiDB-lite"/>
    </source>
</evidence>
<feature type="compositionally biased region" description="Polar residues" evidence="1">
    <location>
        <begin position="91"/>
        <end position="100"/>
    </location>
</feature>
<feature type="compositionally biased region" description="Polar residues" evidence="1">
    <location>
        <begin position="450"/>
        <end position="469"/>
    </location>
</feature>
<dbReference type="EMBL" id="ML739047">
    <property type="protein sequence ID" value="KAE8355768.1"/>
    <property type="molecule type" value="Genomic_DNA"/>
</dbReference>
<gene>
    <name evidence="2" type="ORF">BDV28DRAFT_128343</name>
</gene>
<proteinExistence type="predicted"/>
<evidence type="ECO:0000313" key="3">
    <source>
        <dbReference type="Proteomes" id="UP000327118"/>
    </source>
</evidence>
<accession>A0A5N6ZEH7</accession>
<feature type="region of interest" description="Disordered" evidence="1">
    <location>
        <begin position="294"/>
        <end position="320"/>
    </location>
</feature>
<dbReference type="AlphaFoldDB" id="A0A5N6ZEH7"/>
<dbReference type="Proteomes" id="UP000327118">
    <property type="component" value="Unassembled WGS sequence"/>
</dbReference>
<feature type="compositionally biased region" description="Polar residues" evidence="1">
    <location>
        <begin position="367"/>
        <end position="400"/>
    </location>
</feature>
<dbReference type="OrthoDB" id="4586300at2759"/>
<keyword evidence="3" id="KW-1185">Reference proteome</keyword>
<feature type="region of interest" description="Disordered" evidence="1">
    <location>
        <begin position="365"/>
        <end position="476"/>
    </location>
</feature>
<feature type="compositionally biased region" description="Basic and acidic residues" evidence="1">
    <location>
        <begin position="76"/>
        <end position="87"/>
    </location>
</feature>
<reference evidence="3" key="1">
    <citation type="submission" date="2019-04" db="EMBL/GenBank/DDBJ databases">
        <title>Friends and foes A comparative genomics studyof 23 Aspergillus species from section Flavi.</title>
        <authorList>
            <consortium name="DOE Joint Genome Institute"/>
            <person name="Kjaerbolling I."/>
            <person name="Vesth T."/>
            <person name="Frisvad J.C."/>
            <person name="Nybo J.L."/>
            <person name="Theobald S."/>
            <person name="Kildgaard S."/>
            <person name="Isbrandt T."/>
            <person name="Kuo A."/>
            <person name="Sato A."/>
            <person name="Lyhne E.K."/>
            <person name="Kogle M.E."/>
            <person name="Wiebenga A."/>
            <person name="Kun R.S."/>
            <person name="Lubbers R.J."/>
            <person name="Makela M.R."/>
            <person name="Barry K."/>
            <person name="Chovatia M."/>
            <person name="Clum A."/>
            <person name="Daum C."/>
            <person name="Haridas S."/>
            <person name="He G."/>
            <person name="LaButti K."/>
            <person name="Lipzen A."/>
            <person name="Mondo S."/>
            <person name="Riley R."/>
            <person name="Salamov A."/>
            <person name="Simmons B.A."/>
            <person name="Magnuson J.K."/>
            <person name="Henrissat B."/>
            <person name="Mortensen U.H."/>
            <person name="Larsen T.O."/>
            <person name="Devries R.P."/>
            <person name="Grigoriev I.V."/>
            <person name="Machida M."/>
            <person name="Baker S.E."/>
            <person name="Andersen M.R."/>
        </authorList>
    </citation>
    <scope>NUCLEOTIDE SEQUENCE [LARGE SCALE GENOMIC DNA]</scope>
    <source>
        <strain evidence="3">CBS 553.77</strain>
    </source>
</reference>
<feature type="compositionally biased region" description="Polar residues" evidence="1">
    <location>
        <begin position="13"/>
        <end position="23"/>
    </location>
</feature>
<organism evidence="2 3">
    <name type="scientific">Aspergillus coremiiformis</name>
    <dbReference type="NCBI Taxonomy" id="138285"/>
    <lineage>
        <taxon>Eukaryota</taxon>
        <taxon>Fungi</taxon>
        <taxon>Dikarya</taxon>
        <taxon>Ascomycota</taxon>
        <taxon>Pezizomycotina</taxon>
        <taxon>Eurotiomycetes</taxon>
        <taxon>Eurotiomycetidae</taxon>
        <taxon>Eurotiales</taxon>
        <taxon>Aspergillaceae</taxon>
        <taxon>Aspergillus</taxon>
        <taxon>Aspergillus subgen. Circumdati</taxon>
    </lineage>
</organism>
<protein>
    <submittedName>
        <fullName evidence="2">Uncharacterized protein</fullName>
    </submittedName>
</protein>
<feature type="region of interest" description="Disordered" evidence="1">
    <location>
        <begin position="76"/>
        <end position="129"/>
    </location>
</feature>